<evidence type="ECO:0000313" key="1">
    <source>
        <dbReference type="EMBL" id="MCI0184480.1"/>
    </source>
</evidence>
<dbReference type="AlphaFoldDB" id="A0A9X2AEE3"/>
<dbReference type="InterPro" id="IPR035093">
    <property type="entry name" value="RelE/ParE_toxin_dom_sf"/>
</dbReference>
<gene>
    <name evidence="1" type="ORF">MM817_02777</name>
</gene>
<protein>
    <submittedName>
        <fullName evidence="1">Uncharacterized protein</fullName>
    </submittedName>
</protein>
<keyword evidence="2" id="KW-1185">Reference proteome</keyword>
<dbReference type="EMBL" id="JALBUF010000015">
    <property type="protein sequence ID" value="MCI0184480.1"/>
    <property type="molecule type" value="Genomic_DNA"/>
</dbReference>
<sequence>MDKSYQVTWSKTGIDELAGILAYPTNVKERILDDSFHRLSHSPTLTAKQIRNGPLEGYWVRHGLYQVMLIFRVDEQCLSVHIDGIKHKAQDVYWKRGQ</sequence>
<dbReference type="RefSeq" id="WP_241716192.1">
    <property type="nucleotide sequence ID" value="NZ_JALBUF010000015.1"/>
</dbReference>
<dbReference type="Gene3D" id="3.30.2310.20">
    <property type="entry name" value="RelE-like"/>
    <property type="match status" value="1"/>
</dbReference>
<dbReference type="Proteomes" id="UP001139263">
    <property type="component" value="Unassembled WGS sequence"/>
</dbReference>
<name>A0A9X2AEE3_9BACL</name>
<proteinExistence type="predicted"/>
<evidence type="ECO:0000313" key="2">
    <source>
        <dbReference type="Proteomes" id="UP001139263"/>
    </source>
</evidence>
<reference evidence="1" key="1">
    <citation type="submission" date="2022-03" db="EMBL/GenBank/DDBJ databases">
        <title>Draft Genome Sequence of Firmicute Strain S0AB, a Heterotrophic Iron/Sulfur-Oxidizing Extreme Acidophile.</title>
        <authorList>
            <person name="Vergara E."/>
            <person name="Pakostova E."/>
            <person name="Johnson D.B."/>
            <person name="Holmes D.S."/>
        </authorList>
    </citation>
    <scope>NUCLEOTIDE SEQUENCE</scope>
    <source>
        <strain evidence="1">S0AB</strain>
    </source>
</reference>
<comment type="caution">
    <text evidence="1">The sequence shown here is derived from an EMBL/GenBank/DDBJ whole genome shotgun (WGS) entry which is preliminary data.</text>
</comment>
<organism evidence="1 2">
    <name type="scientific">Sulfoacidibacillus ferrooxidans</name>
    <dbReference type="NCBI Taxonomy" id="2005001"/>
    <lineage>
        <taxon>Bacteria</taxon>
        <taxon>Bacillati</taxon>
        <taxon>Bacillota</taxon>
        <taxon>Bacilli</taxon>
        <taxon>Bacillales</taxon>
        <taxon>Alicyclobacillaceae</taxon>
        <taxon>Sulfoacidibacillus</taxon>
    </lineage>
</organism>
<accession>A0A9X2AEE3</accession>